<feature type="region of interest" description="Disordered" evidence="1">
    <location>
        <begin position="1"/>
        <end position="30"/>
    </location>
</feature>
<dbReference type="EMBL" id="JAUEDM010000008">
    <property type="protein sequence ID" value="KAK3312661.1"/>
    <property type="molecule type" value="Genomic_DNA"/>
</dbReference>
<sequence length="396" mass="45046">MAMPSPSALHSDSAEEKEDIDDDDFHDVEEDMDDDDICDVEIWPATILSTDPLIHEDSAQVATKLRAIFDSGKPFFTRDAISSIVQSFDKALGQGQEQRLDGTVVVSIPDLVGNVIEFRLGTDTRHLQRRGRTSDTELAITEPCLHYLTIEMLLDNLDLCQFGVEPVCAYLPMMVYFRTEQRNKFTKERVPLWPLSTHDEVAASFQAIRQRWLATEHCAQLTSTLNQHAREIPPDIKKVVAFACSSMAISDPPSLRQTSASQHALVLYMRDFLSSRQDKAHDEIKCYAQDPIYEDVDKSVLGEVGIKVLSDPRGFLEVDEMSVVVSIAPNVPVRHIVMDITRPAIMIWDRVKPYGRLTTDPVSSRVMDIIRREYLELEFPYDREDFGHLCIYVRKK</sequence>
<dbReference type="PANTHER" id="PTHR42080">
    <property type="entry name" value="SRR1 DOMAIN-CONTAINING PROTEIN"/>
    <property type="match status" value="1"/>
</dbReference>
<reference evidence="3" key="1">
    <citation type="journal article" date="2023" name="Mol. Phylogenet. Evol.">
        <title>Genome-scale phylogeny and comparative genomics of the fungal order Sordariales.</title>
        <authorList>
            <person name="Hensen N."/>
            <person name="Bonometti L."/>
            <person name="Westerberg I."/>
            <person name="Brannstrom I.O."/>
            <person name="Guillou S."/>
            <person name="Cros-Aarteil S."/>
            <person name="Calhoun S."/>
            <person name="Haridas S."/>
            <person name="Kuo A."/>
            <person name="Mondo S."/>
            <person name="Pangilinan J."/>
            <person name="Riley R."/>
            <person name="LaButti K."/>
            <person name="Andreopoulos B."/>
            <person name="Lipzen A."/>
            <person name="Chen C."/>
            <person name="Yan M."/>
            <person name="Daum C."/>
            <person name="Ng V."/>
            <person name="Clum A."/>
            <person name="Steindorff A."/>
            <person name="Ohm R.A."/>
            <person name="Martin F."/>
            <person name="Silar P."/>
            <person name="Natvig D.O."/>
            <person name="Lalanne C."/>
            <person name="Gautier V."/>
            <person name="Ament-Velasquez S.L."/>
            <person name="Kruys A."/>
            <person name="Hutchinson M.I."/>
            <person name="Powell A.J."/>
            <person name="Barry K."/>
            <person name="Miller A.N."/>
            <person name="Grigoriev I.V."/>
            <person name="Debuchy R."/>
            <person name="Gladieux P."/>
            <person name="Hiltunen Thoren M."/>
            <person name="Johannesson H."/>
        </authorList>
    </citation>
    <scope>NUCLEOTIDE SEQUENCE</scope>
    <source>
        <strain evidence="3">CBS 118394</strain>
    </source>
</reference>
<reference evidence="3" key="2">
    <citation type="submission" date="2023-06" db="EMBL/GenBank/DDBJ databases">
        <authorList>
            <consortium name="Lawrence Berkeley National Laboratory"/>
            <person name="Haridas S."/>
            <person name="Hensen N."/>
            <person name="Bonometti L."/>
            <person name="Westerberg I."/>
            <person name="Brannstrom I.O."/>
            <person name="Guillou S."/>
            <person name="Cros-Aarteil S."/>
            <person name="Calhoun S."/>
            <person name="Kuo A."/>
            <person name="Mondo S."/>
            <person name="Pangilinan J."/>
            <person name="Riley R."/>
            <person name="Labutti K."/>
            <person name="Andreopoulos B."/>
            <person name="Lipzen A."/>
            <person name="Chen C."/>
            <person name="Yanf M."/>
            <person name="Daum C."/>
            <person name="Ng V."/>
            <person name="Clum A."/>
            <person name="Steindorff A."/>
            <person name="Ohm R."/>
            <person name="Martin F."/>
            <person name="Silar P."/>
            <person name="Natvig D."/>
            <person name="Lalanne C."/>
            <person name="Gautier V."/>
            <person name="Ament-Velasquez S.L."/>
            <person name="Kruys A."/>
            <person name="Hutchinson M.I."/>
            <person name="Powell A.J."/>
            <person name="Barry K."/>
            <person name="Miller A.N."/>
            <person name="Grigoriev I.V."/>
            <person name="Debuchy R."/>
            <person name="Gladieux P."/>
            <person name="Thoren M.H."/>
            <person name="Johannesson H."/>
        </authorList>
    </citation>
    <scope>NUCLEOTIDE SEQUENCE</scope>
    <source>
        <strain evidence="3">CBS 118394</strain>
    </source>
</reference>
<dbReference type="Pfam" id="PF07985">
    <property type="entry name" value="SRR1"/>
    <property type="match status" value="1"/>
</dbReference>
<evidence type="ECO:0000259" key="2">
    <source>
        <dbReference type="Pfam" id="PF07985"/>
    </source>
</evidence>
<feature type="domain" description="SRR1-like" evidence="2">
    <location>
        <begin position="224"/>
        <end position="359"/>
    </location>
</feature>
<dbReference type="Proteomes" id="UP001283341">
    <property type="component" value="Unassembled WGS sequence"/>
</dbReference>
<accession>A0AAE0LYK8</accession>
<feature type="compositionally biased region" description="Acidic residues" evidence="1">
    <location>
        <begin position="15"/>
        <end position="30"/>
    </location>
</feature>
<name>A0AAE0LYK8_9PEZI</name>
<organism evidence="3 4">
    <name type="scientific">Apodospora peruviana</name>
    <dbReference type="NCBI Taxonomy" id="516989"/>
    <lineage>
        <taxon>Eukaryota</taxon>
        <taxon>Fungi</taxon>
        <taxon>Dikarya</taxon>
        <taxon>Ascomycota</taxon>
        <taxon>Pezizomycotina</taxon>
        <taxon>Sordariomycetes</taxon>
        <taxon>Sordariomycetidae</taxon>
        <taxon>Sordariales</taxon>
        <taxon>Lasiosphaeriaceae</taxon>
        <taxon>Apodospora</taxon>
    </lineage>
</organism>
<gene>
    <name evidence="3" type="ORF">B0H66DRAFT_378604</name>
</gene>
<dbReference type="InterPro" id="IPR012942">
    <property type="entry name" value="SRR1-like"/>
</dbReference>
<dbReference type="PANTHER" id="PTHR42080:SF3">
    <property type="entry name" value="SRR1-LIKE DOMAIN-CONTAINING PROTEIN"/>
    <property type="match status" value="1"/>
</dbReference>
<comment type="caution">
    <text evidence="3">The sequence shown here is derived from an EMBL/GenBank/DDBJ whole genome shotgun (WGS) entry which is preliminary data.</text>
</comment>
<keyword evidence="4" id="KW-1185">Reference proteome</keyword>
<proteinExistence type="predicted"/>
<dbReference type="AlphaFoldDB" id="A0AAE0LYK8"/>
<protein>
    <recommendedName>
        <fullName evidence="2">SRR1-like domain-containing protein</fullName>
    </recommendedName>
</protein>
<evidence type="ECO:0000313" key="3">
    <source>
        <dbReference type="EMBL" id="KAK3312661.1"/>
    </source>
</evidence>
<evidence type="ECO:0000313" key="4">
    <source>
        <dbReference type="Proteomes" id="UP001283341"/>
    </source>
</evidence>
<evidence type="ECO:0000256" key="1">
    <source>
        <dbReference type="SAM" id="MobiDB-lite"/>
    </source>
</evidence>